<proteinExistence type="predicted"/>
<accession>A6JTZ9</accession>
<dbReference type="AlphaFoldDB" id="A6JTZ9"/>
<evidence type="ECO:0000313" key="3">
    <source>
        <dbReference type="Proteomes" id="UP000234681"/>
    </source>
</evidence>
<evidence type="ECO:0000256" key="1">
    <source>
        <dbReference type="SAM" id="MobiDB-lite"/>
    </source>
</evidence>
<protein>
    <submittedName>
        <fullName evidence="2">RCG45829, isoform CRA_d</fullName>
    </submittedName>
</protein>
<evidence type="ECO:0000313" key="2">
    <source>
        <dbReference type="EMBL" id="EDL93298.1"/>
    </source>
</evidence>
<sequence length="79" mass="8758">MSQSWGGVNWPWGGASLSPAPTRLREVTCADKGRGREVSGPVEWWRQPWATVFASLLLNPSLSFESLEPPPRIRNSPVL</sequence>
<name>A6JTZ9_RAT</name>
<dbReference type="Proteomes" id="UP000234681">
    <property type="component" value="Chromosome 3"/>
</dbReference>
<organism evidence="2 3">
    <name type="scientific">Rattus norvegicus</name>
    <name type="common">Rat</name>
    <dbReference type="NCBI Taxonomy" id="10116"/>
    <lineage>
        <taxon>Eukaryota</taxon>
        <taxon>Metazoa</taxon>
        <taxon>Chordata</taxon>
        <taxon>Craniata</taxon>
        <taxon>Vertebrata</taxon>
        <taxon>Euteleostomi</taxon>
        <taxon>Mammalia</taxon>
        <taxon>Eutheria</taxon>
        <taxon>Euarchontoglires</taxon>
        <taxon>Glires</taxon>
        <taxon>Rodentia</taxon>
        <taxon>Myomorpha</taxon>
        <taxon>Muroidea</taxon>
        <taxon>Muridae</taxon>
        <taxon>Murinae</taxon>
        <taxon>Rattus</taxon>
    </lineage>
</organism>
<feature type="region of interest" description="Disordered" evidence="1">
    <location>
        <begin position="1"/>
        <end position="20"/>
    </location>
</feature>
<reference evidence="2 3" key="1">
    <citation type="submission" date="2005-09" db="EMBL/GenBank/DDBJ databases">
        <authorList>
            <person name="Mural R.J."/>
            <person name="Li P.W."/>
            <person name="Adams M.D."/>
            <person name="Amanatides P.G."/>
            <person name="Baden-Tillson H."/>
            <person name="Barnstead M."/>
            <person name="Chin S.H."/>
            <person name="Dew I."/>
            <person name="Evans C.A."/>
            <person name="Ferriera S."/>
            <person name="Flanigan M."/>
            <person name="Fosler C."/>
            <person name="Glodek A."/>
            <person name="Gu Z."/>
            <person name="Holt R.A."/>
            <person name="Jennings D."/>
            <person name="Kraft C.L."/>
            <person name="Lu F."/>
            <person name="Nguyen T."/>
            <person name="Nusskern D.R."/>
            <person name="Pfannkoch C.M."/>
            <person name="Sitter C."/>
            <person name="Sutton G.G."/>
            <person name="Venter J.C."/>
            <person name="Wang Z."/>
            <person name="Woodage T."/>
            <person name="Zheng X.H."/>
            <person name="Zhong F."/>
        </authorList>
    </citation>
    <scope>NUCLEOTIDE SEQUENCE [LARGE SCALE GENOMIC DNA]</scope>
    <source>
        <strain>BN</strain>
        <strain evidence="3">Sprague-Dawley</strain>
    </source>
</reference>
<gene>
    <name evidence="2" type="ORF">rCG_45829</name>
</gene>
<dbReference type="EMBL" id="CH474001">
    <property type="protein sequence ID" value="EDL93298.1"/>
    <property type="molecule type" value="Genomic_DNA"/>
</dbReference>